<dbReference type="PANTHER" id="PTHR36114:SF1">
    <property type="entry name" value="16.7 KDA PROTEIN IN WHIE LOCUS"/>
    <property type="match status" value="1"/>
</dbReference>
<evidence type="ECO:0000313" key="2">
    <source>
        <dbReference type="EMBL" id="SDE78478.1"/>
    </source>
</evidence>
<feature type="domain" description="Cupin type-2" evidence="1">
    <location>
        <begin position="38"/>
        <end position="90"/>
    </location>
</feature>
<evidence type="ECO:0000313" key="3">
    <source>
        <dbReference type="Proteomes" id="UP000199203"/>
    </source>
</evidence>
<dbReference type="CDD" id="cd02226">
    <property type="entry name" value="cupin_YdbB-like"/>
    <property type="match status" value="1"/>
</dbReference>
<evidence type="ECO:0000259" key="1">
    <source>
        <dbReference type="Pfam" id="PF07883"/>
    </source>
</evidence>
<organism evidence="2 3">
    <name type="scientific">Epilithonimonas hungarica</name>
    <dbReference type="NCBI Taxonomy" id="454006"/>
    <lineage>
        <taxon>Bacteria</taxon>
        <taxon>Pseudomonadati</taxon>
        <taxon>Bacteroidota</taxon>
        <taxon>Flavobacteriia</taxon>
        <taxon>Flavobacteriales</taxon>
        <taxon>Weeksellaceae</taxon>
        <taxon>Chryseobacterium group</taxon>
        <taxon>Epilithonimonas</taxon>
    </lineage>
</organism>
<dbReference type="SUPFAM" id="SSF51182">
    <property type="entry name" value="RmlC-like cupins"/>
    <property type="match status" value="1"/>
</dbReference>
<dbReference type="AlphaFoldDB" id="A0A1G7FRI8"/>
<dbReference type="RefSeq" id="WP_089870619.1">
    <property type="nucleotide sequence ID" value="NZ_FNBH01000001.1"/>
</dbReference>
<dbReference type="InterPro" id="IPR014710">
    <property type="entry name" value="RmlC-like_jellyroll"/>
</dbReference>
<dbReference type="InterPro" id="IPR052044">
    <property type="entry name" value="PKS_Associated_Protein"/>
</dbReference>
<protein>
    <submittedName>
        <fullName evidence="2">Mannose-6-phosphate isomerase, cupin superfamily</fullName>
    </submittedName>
</protein>
<accession>A0A1G7FRI8</accession>
<dbReference type="InterPro" id="IPR011051">
    <property type="entry name" value="RmlC_Cupin_sf"/>
</dbReference>
<keyword evidence="2" id="KW-0413">Isomerase</keyword>
<dbReference type="Gene3D" id="2.60.120.10">
    <property type="entry name" value="Jelly Rolls"/>
    <property type="match status" value="1"/>
</dbReference>
<dbReference type="OrthoDB" id="2620172at2"/>
<reference evidence="3" key="1">
    <citation type="submission" date="2016-10" db="EMBL/GenBank/DDBJ databases">
        <authorList>
            <person name="Varghese N."/>
            <person name="Submissions S."/>
        </authorList>
    </citation>
    <scope>NUCLEOTIDE SEQUENCE [LARGE SCALE GENOMIC DNA]</scope>
    <source>
        <strain evidence="3">DSM 19684</strain>
    </source>
</reference>
<dbReference type="Pfam" id="PF07883">
    <property type="entry name" value="Cupin_2"/>
    <property type="match status" value="1"/>
</dbReference>
<dbReference type="PANTHER" id="PTHR36114">
    <property type="entry name" value="16.7 KDA PROTEIN IN WHIE LOCUS"/>
    <property type="match status" value="1"/>
</dbReference>
<keyword evidence="3" id="KW-1185">Reference proteome</keyword>
<dbReference type="STRING" id="454006.SAMN05421825_0194"/>
<dbReference type="InterPro" id="IPR013096">
    <property type="entry name" value="Cupin_2"/>
</dbReference>
<proteinExistence type="predicted"/>
<dbReference type="Proteomes" id="UP000199203">
    <property type="component" value="Unassembled WGS sequence"/>
</dbReference>
<sequence>MDKVNLAEKFQLFSEYWSPKIVGELNGQQVKLAKFKGEFVWHKHDNEDEMFFIAEGTLNIEFRDKTVTLNKGEFLIIPKGVEHKPVAENEVLVMLFEPATTLNTGNTENDLTKHQLNWI</sequence>
<gene>
    <name evidence="2" type="ORF">SAMN05421825_0194</name>
</gene>
<name>A0A1G7FRI8_9FLAO</name>
<dbReference type="GO" id="GO:0016853">
    <property type="term" value="F:isomerase activity"/>
    <property type="evidence" value="ECO:0007669"/>
    <property type="project" value="UniProtKB-KW"/>
</dbReference>
<dbReference type="EMBL" id="FNBH01000001">
    <property type="protein sequence ID" value="SDE78478.1"/>
    <property type="molecule type" value="Genomic_DNA"/>
</dbReference>